<dbReference type="EMBL" id="LCWF01000087">
    <property type="protein sequence ID" value="KKY21137.1"/>
    <property type="molecule type" value="Genomic_DNA"/>
</dbReference>
<evidence type="ECO:0000256" key="1">
    <source>
        <dbReference type="SAM" id="MobiDB-lite"/>
    </source>
</evidence>
<sequence>MTVDRLLDQVEDMSDLELAVLLSLITKEHCVIEADEISLDDLARELRIVGELRMANQYPADPQQITADGFGLSSVTIDCSDTVNLTDFAESILVDAVSDSSRTSSTDGGSSPGEYAPRSTVDHVQFGSKRLSSGQAHRGLDIRKVANVVFLQNLDLAPEAVQVQVNSKEKNIRSNCGSHCPRHIPFYAFGVEFKKGESAKSAEQAP</sequence>
<feature type="compositionally biased region" description="Low complexity" evidence="1">
    <location>
        <begin position="99"/>
        <end position="109"/>
    </location>
</feature>
<accession>A0A0G2EE08</accession>
<reference evidence="2 3" key="2">
    <citation type="submission" date="2015-05" db="EMBL/GenBank/DDBJ databases">
        <authorList>
            <person name="Morales-Cruz A."/>
            <person name="Amrine K.C."/>
            <person name="Cantu D."/>
        </authorList>
    </citation>
    <scope>NUCLEOTIDE SEQUENCE [LARGE SCALE GENOMIC DNA]</scope>
    <source>
        <strain evidence="2">UCRPC4</strain>
    </source>
</reference>
<keyword evidence="3" id="KW-1185">Reference proteome</keyword>
<evidence type="ECO:0000313" key="2">
    <source>
        <dbReference type="EMBL" id="KKY21137.1"/>
    </source>
</evidence>
<protein>
    <submittedName>
        <fullName evidence="2">Uncharacterized protein</fullName>
    </submittedName>
</protein>
<name>A0A0G2EE08_PHACM</name>
<organism evidence="2 3">
    <name type="scientific">Phaeomoniella chlamydospora</name>
    <name type="common">Phaeoacremonium chlamydosporum</name>
    <dbReference type="NCBI Taxonomy" id="158046"/>
    <lineage>
        <taxon>Eukaryota</taxon>
        <taxon>Fungi</taxon>
        <taxon>Dikarya</taxon>
        <taxon>Ascomycota</taxon>
        <taxon>Pezizomycotina</taxon>
        <taxon>Eurotiomycetes</taxon>
        <taxon>Chaetothyriomycetidae</taxon>
        <taxon>Phaeomoniellales</taxon>
        <taxon>Phaeomoniellaceae</taxon>
        <taxon>Phaeomoniella</taxon>
    </lineage>
</organism>
<dbReference type="AlphaFoldDB" id="A0A0G2EE08"/>
<feature type="region of interest" description="Disordered" evidence="1">
    <location>
        <begin position="99"/>
        <end position="119"/>
    </location>
</feature>
<evidence type="ECO:0000313" key="3">
    <source>
        <dbReference type="Proteomes" id="UP000053317"/>
    </source>
</evidence>
<comment type="caution">
    <text evidence="2">The sequence shown here is derived from an EMBL/GenBank/DDBJ whole genome shotgun (WGS) entry which is preliminary data.</text>
</comment>
<proteinExistence type="predicted"/>
<dbReference type="OrthoDB" id="5582146at2759"/>
<dbReference type="Proteomes" id="UP000053317">
    <property type="component" value="Unassembled WGS sequence"/>
</dbReference>
<reference evidence="2 3" key="1">
    <citation type="submission" date="2015-05" db="EMBL/GenBank/DDBJ databases">
        <title>Distinctive expansion of gene families associated with plant cell wall degradation and secondary metabolism in the genomes of grapevine trunk pathogens.</title>
        <authorList>
            <person name="Lawrence D.P."/>
            <person name="Travadon R."/>
            <person name="Rolshausen P.E."/>
            <person name="Baumgartner K."/>
        </authorList>
    </citation>
    <scope>NUCLEOTIDE SEQUENCE [LARGE SCALE GENOMIC DNA]</scope>
    <source>
        <strain evidence="2">UCRPC4</strain>
    </source>
</reference>
<gene>
    <name evidence="2" type="ORF">UCRPC4_g03833</name>
</gene>